<dbReference type="OrthoDB" id="6474464at2759"/>
<evidence type="ECO:0000256" key="1">
    <source>
        <dbReference type="SAM" id="MobiDB-lite"/>
    </source>
</evidence>
<reference evidence="3 4" key="2">
    <citation type="journal article" date="2012" name="Open Biol.">
        <title>Characteristics of nucleosomes and linker DNA regions on the genome of the basidiomycete Mixia osmundae revealed by mono- and dinucleosome mapping.</title>
        <authorList>
            <person name="Nishida H."/>
            <person name="Kondo S."/>
            <person name="Matsumoto T."/>
            <person name="Suzuki Y."/>
            <person name="Yoshikawa H."/>
            <person name="Taylor T.D."/>
            <person name="Sugiyama J."/>
        </authorList>
    </citation>
    <scope>NUCLEOTIDE SEQUENCE [LARGE SCALE GENOMIC DNA]</scope>
    <source>
        <strain evidence="4">CBS 9802 / IAM 14324 / JCM 22182 / KY 12970</strain>
    </source>
</reference>
<dbReference type="InterPro" id="IPR006813">
    <property type="entry name" value="Glyco_trans_17"/>
</dbReference>
<feature type="region of interest" description="Disordered" evidence="1">
    <location>
        <begin position="432"/>
        <end position="451"/>
    </location>
</feature>
<dbReference type="GO" id="GO:0016020">
    <property type="term" value="C:membrane"/>
    <property type="evidence" value="ECO:0007669"/>
    <property type="project" value="InterPro"/>
</dbReference>
<dbReference type="PANTHER" id="PTHR12224:SF0">
    <property type="entry name" value="BETA-1,4-MANNOSYL-GLYCOPROTEIN 4-BETA-N-ACETYLGLUCOSAMINYLTRANSFERASE"/>
    <property type="match status" value="1"/>
</dbReference>
<proteinExistence type="predicted"/>
<gene>
    <name evidence="3" type="primary">Mo04847</name>
    <name evidence="3" type="ORF">E5Q_04847</name>
</gene>
<protein>
    <submittedName>
        <fullName evidence="3">Uncharacterized protein</fullName>
    </submittedName>
</protein>
<dbReference type="HOGENOM" id="CLU_607032_0_0_1"/>
<evidence type="ECO:0000313" key="3">
    <source>
        <dbReference type="EMBL" id="GAA98164.1"/>
    </source>
</evidence>
<dbReference type="PANTHER" id="PTHR12224">
    <property type="entry name" value="BETA-1,4-MANNOSYL-GLYCOPROTEIN BETA-1,4-N-ACETYLGLUCOSAMINYL-TRANSFERASE"/>
    <property type="match status" value="1"/>
</dbReference>
<evidence type="ECO:0000313" key="4">
    <source>
        <dbReference type="Proteomes" id="UP000009131"/>
    </source>
</evidence>
<keyword evidence="4" id="KW-1185">Reference proteome</keyword>
<accession>G7E5Q4</accession>
<feature type="compositionally biased region" description="Basic residues" evidence="1">
    <location>
        <begin position="440"/>
        <end position="451"/>
    </location>
</feature>
<comment type="caution">
    <text evidence="3">The sequence shown here is derived from an EMBL/GenBank/DDBJ whole genome shotgun (WGS) entry which is preliminary data.</text>
</comment>
<dbReference type="InParanoid" id="G7E5Q4"/>
<keyword evidence="2" id="KW-0732">Signal</keyword>
<reference evidence="3 4" key="1">
    <citation type="journal article" date="2011" name="J. Gen. Appl. Microbiol.">
        <title>Draft genome sequencing of the enigmatic basidiomycete Mixia osmundae.</title>
        <authorList>
            <person name="Nishida H."/>
            <person name="Nagatsuka Y."/>
            <person name="Sugiyama J."/>
        </authorList>
    </citation>
    <scope>NUCLEOTIDE SEQUENCE [LARGE SCALE GENOMIC DNA]</scope>
    <source>
        <strain evidence="4">CBS 9802 / IAM 14324 / JCM 22182 / KY 12970</strain>
    </source>
</reference>
<dbReference type="Proteomes" id="UP000009131">
    <property type="component" value="Unassembled WGS sequence"/>
</dbReference>
<feature type="signal peptide" evidence="2">
    <location>
        <begin position="1"/>
        <end position="21"/>
    </location>
</feature>
<sequence>MLTRTRLVLVLLVCLSVSALAGLGGRLSWTHRALAIQQPSQHQQGLKRSSLDDSVALTWYNKISKLRGQLQDEVAHFVSHGSAAVRSAWTGDGKLSQLRLDLPGPDPVAFPVISTHDANISEFEAWKVIPHASLEEALSDPTMTYADEADALCAASGLFAFRPSRQSRRFKLLPQYIDAFLILPSREGAQRQRASGEHDALVELRIRELWDDIDTFVILDVVYSNRPAALLYHTLIVPSPQDSDDEQQLLLQAQSEISYILNNQVKPRIGSMVIQSLHNEIPSRQALSLLKRCTGYPSLLHLALEPTRHRFQASSEARLSRALAPDATWKAVAQTVDALRMAYFERFNASHSSRQSVYILAHAGWQCHHCHLDPTRASCSTASWISSTSQAPSIPWRTLRHHRDAQHLPIGPFALGMPQAAADKFAHLRPCDTSLPPPPIHRRARRQNRHS</sequence>
<dbReference type="STRING" id="764103.G7E5Q4"/>
<dbReference type="AlphaFoldDB" id="G7E5Q4"/>
<dbReference type="GO" id="GO:0006044">
    <property type="term" value="P:N-acetylglucosamine metabolic process"/>
    <property type="evidence" value="ECO:0007669"/>
    <property type="project" value="TreeGrafter"/>
</dbReference>
<dbReference type="Pfam" id="PF04724">
    <property type="entry name" value="Glyco_transf_17"/>
    <property type="match status" value="1"/>
</dbReference>
<dbReference type="EMBL" id="BABT02000150">
    <property type="protein sequence ID" value="GAA98164.1"/>
    <property type="molecule type" value="Genomic_DNA"/>
</dbReference>
<organism evidence="3 4">
    <name type="scientific">Mixia osmundae (strain CBS 9802 / IAM 14324 / JCM 22182 / KY 12970)</name>
    <dbReference type="NCBI Taxonomy" id="764103"/>
    <lineage>
        <taxon>Eukaryota</taxon>
        <taxon>Fungi</taxon>
        <taxon>Dikarya</taxon>
        <taxon>Basidiomycota</taxon>
        <taxon>Pucciniomycotina</taxon>
        <taxon>Mixiomycetes</taxon>
        <taxon>Mixiales</taxon>
        <taxon>Mixiaceae</taxon>
        <taxon>Mixia</taxon>
    </lineage>
</organism>
<dbReference type="GO" id="GO:0003830">
    <property type="term" value="F:beta-1,4-mannosylglycoprotein 4-beta-N-acetylglucosaminyltransferase activity"/>
    <property type="evidence" value="ECO:0007669"/>
    <property type="project" value="InterPro"/>
</dbReference>
<feature type="chain" id="PRO_5003492418" evidence="2">
    <location>
        <begin position="22"/>
        <end position="451"/>
    </location>
</feature>
<evidence type="ECO:0000256" key="2">
    <source>
        <dbReference type="SAM" id="SignalP"/>
    </source>
</evidence>
<name>G7E5Q4_MIXOS</name>